<feature type="non-terminal residue" evidence="1">
    <location>
        <position position="471"/>
    </location>
</feature>
<evidence type="ECO:0000313" key="1">
    <source>
        <dbReference type="EMBL" id="CAG8713957.1"/>
    </source>
</evidence>
<comment type="caution">
    <text evidence="1">The sequence shown here is derived from an EMBL/GenBank/DDBJ whole genome shotgun (WGS) entry which is preliminary data.</text>
</comment>
<evidence type="ECO:0000313" key="2">
    <source>
        <dbReference type="Proteomes" id="UP000789920"/>
    </source>
</evidence>
<organism evidence="1 2">
    <name type="scientific">Racocetra persica</name>
    <dbReference type="NCBI Taxonomy" id="160502"/>
    <lineage>
        <taxon>Eukaryota</taxon>
        <taxon>Fungi</taxon>
        <taxon>Fungi incertae sedis</taxon>
        <taxon>Mucoromycota</taxon>
        <taxon>Glomeromycotina</taxon>
        <taxon>Glomeromycetes</taxon>
        <taxon>Diversisporales</taxon>
        <taxon>Gigasporaceae</taxon>
        <taxon>Racocetra</taxon>
    </lineage>
</organism>
<reference evidence="1" key="1">
    <citation type="submission" date="2021-06" db="EMBL/GenBank/DDBJ databases">
        <authorList>
            <person name="Kallberg Y."/>
            <person name="Tangrot J."/>
            <person name="Rosling A."/>
        </authorList>
    </citation>
    <scope>NUCLEOTIDE SEQUENCE</scope>
    <source>
        <strain evidence="1">MA461A</strain>
    </source>
</reference>
<protein>
    <submittedName>
        <fullName evidence="1">4205_t:CDS:1</fullName>
    </submittedName>
</protein>
<dbReference type="EMBL" id="CAJVQC010021564">
    <property type="protein sequence ID" value="CAG8713957.1"/>
    <property type="molecule type" value="Genomic_DNA"/>
</dbReference>
<accession>A0ACA9PLJ1</accession>
<gene>
    <name evidence="1" type="ORF">RPERSI_LOCUS10745</name>
</gene>
<sequence length="471" mass="53590">MPSKKTKINRQARTIKIKGGDEVYTRFSKREYESRREMFDNPDYYGLIKRRPGAYKYYANRPASATERKRKERARKKLPLGKALKEEEKKLLGGVGKSTITVNLAYELAKKKKVLLVDCDPQGHSGAIYSGAESKYNIKDLFLDRISIEKVINPGYVSGKQVKNIDIITSNIYLAKVAEQISSKYHREKILKGKMEKAEKKYDYCLLDCPPNFGILTINALYCADLVLIPLTSDKGALDGMADLLTTSEVINQSRIANEPLVVFAPHSPVIMDYERLGAEITKITGGKTQLLEIINLLIPTSYNNFIEPFVGGGAVFLNIQPGKVIINDINRELITAYQIIKEKPQELSKLLISYEKKHSPEFYEQLKKQEPKNLSDLEIAARFIYLNKTGYNGLYRVNSQGQKEKVKLFDKENILAISEYLNNSNCQILNQDYQQLLPLIKENDFLFVDPPYDSEKTILLNGFSVKQNSN</sequence>
<proteinExistence type="predicted"/>
<keyword evidence="2" id="KW-1185">Reference proteome</keyword>
<dbReference type="Proteomes" id="UP000789920">
    <property type="component" value="Unassembled WGS sequence"/>
</dbReference>
<name>A0ACA9PLJ1_9GLOM</name>